<dbReference type="EMBL" id="JACDZE010000001">
    <property type="protein sequence ID" value="MBA5628669.1"/>
    <property type="molecule type" value="Genomic_DNA"/>
</dbReference>
<keyword evidence="1" id="KW-0472">Membrane</keyword>
<organism evidence="2 3">
    <name type="scientific">Moheibacter lacus</name>
    <dbReference type="NCBI Taxonomy" id="2745851"/>
    <lineage>
        <taxon>Bacteria</taxon>
        <taxon>Pseudomonadati</taxon>
        <taxon>Bacteroidota</taxon>
        <taxon>Flavobacteriia</taxon>
        <taxon>Flavobacteriales</taxon>
        <taxon>Weeksellaceae</taxon>
        <taxon>Moheibacter</taxon>
    </lineage>
</organism>
<protein>
    <submittedName>
        <fullName evidence="2">Cbb3-type cytochrome c oxidase subunit 3</fullName>
    </submittedName>
</protein>
<evidence type="ECO:0000313" key="3">
    <source>
        <dbReference type="Proteomes" id="UP000552241"/>
    </source>
</evidence>
<keyword evidence="1" id="KW-0812">Transmembrane</keyword>
<dbReference type="RefSeq" id="WP_182042258.1">
    <property type="nucleotide sequence ID" value="NZ_JACDZE010000001.1"/>
</dbReference>
<dbReference type="Proteomes" id="UP000552241">
    <property type="component" value="Unassembled WGS sequence"/>
</dbReference>
<name>A0A838ZRY1_9FLAO</name>
<comment type="caution">
    <text evidence="2">The sequence shown here is derived from an EMBL/GenBank/DDBJ whole genome shotgun (WGS) entry which is preliminary data.</text>
</comment>
<accession>A0A838ZRY1</accession>
<keyword evidence="1" id="KW-1133">Transmembrane helix</keyword>
<evidence type="ECO:0000256" key="1">
    <source>
        <dbReference type="SAM" id="Phobius"/>
    </source>
</evidence>
<evidence type="ECO:0000313" key="2">
    <source>
        <dbReference type="EMBL" id="MBA5628669.1"/>
    </source>
</evidence>
<reference evidence="2 3" key="1">
    <citation type="submission" date="2020-07" db="EMBL/GenBank/DDBJ databases">
        <title>Moheibacter lacus sp. nov., a member of the family Flavobacteriaceae isolated from freshwater lake sediment.</title>
        <authorList>
            <person name="Liu Y."/>
        </authorList>
    </citation>
    <scope>NUCLEOTIDE SEQUENCE [LARGE SCALE GENOMIC DNA]</scope>
    <source>
        <strain evidence="2 3">BDHS18</strain>
    </source>
</reference>
<dbReference type="AlphaFoldDB" id="A0A838ZRY1"/>
<gene>
    <name evidence="2" type="ORF">HU137_02665</name>
</gene>
<feature type="transmembrane region" description="Helical" evidence="1">
    <location>
        <begin position="20"/>
        <end position="38"/>
    </location>
</feature>
<sequence>MLKYFKDTFTNYENADILQTISLLLFVIFFLALMYFIWNRPKDYYKEDSELPLDKDDQK</sequence>
<proteinExistence type="predicted"/>
<keyword evidence="3" id="KW-1185">Reference proteome</keyword>